<sequence>MEDLRSLENHSGNSDPVSTHDRTSNEKTRARALGTSYPSLLDDLALDSLRGEVEEDSERIYEAKARILNAAMQEIGMGRYQWKLFVVVGFGWAADNLWPIVTSLILVPVSQEFSAKQPAFLTLSQNLGLLFGALIWGFGCDIFGRKLGFNITIFTTAIFALLSASSTNFISICLCVFFWSTGVGGNLPVDSAIFLEFLPGSHQYLLTVLSIFWSIAQLLVTLLAWPLLSNFSCQPKAQSCTRGENAGWRWLLISVGSAAFLMFLARFFTIEIHESPKYLMGKGRPEEAVAVVQEVARRNGVKCSLTIAHLEQFGSIENVVEKSNELTSPKTLLMRTLRRFDFQHLSGLFNTPVLALSTGLITTIWALIGLAFPLYNAFIPLIETQRGIKFGDETSTTYRNSLIIAAVGLPGSAIGALMTQTPQLGRKGSLAITSALTGISLFGSLTAKSSSILLVWNCLFGLNTNFLLSILYSYTPEIFVTKNRGTGNALTASVGRICGTLAPVVFMCTNIKSSLPVYISGSLFFAVAFTSLLLPLESHGSASL</sequence>
<reference evidence="10" key="2">
    <citation type="submission" date="2016-05" db="EMBL/GenBank/DDBJ databases">
        <title>Comparative analysis highlights variable genome content of wheat rusts and divergence of the mating loci.</title>
        <authorList>
            <person name="Cuomo C.A."/>
            <person name="Bakkeren G."/>
            <person name="Szabo L."/>
            <person name="Khalil H."/>
            <person name="Joly D."/>
            <person name="Goldberg J."/>
            <person name="Young S."/>
            <person name="Zeng Q."/>
            <person name="Fellers J."/>
        </authorList>
    </citation>
    <scope>NUCLEOTIDE SEQUENCE [LARGE SCALE GENOMIC DNA]</scope>
    <source>
        <strain evidence="10">1-1 BBBD Race 1</strain>
    </source>
</reference>
<keyword evidence="12" id="KW-1185">Reference proteome</keyword>
<organism evidence="10">
    <name type="scientific">Puccinia triticina (isolate 1-1 / race 1 (BBBD))</name>
    <name type="common">Brown leaf rust fungus</name>
    <dbReference type="NCBI Taxonomy" id="630390"/>
    <lineage>
        <taxon>Eukaryota</taxon>
        <taxon>Fungi</taxon>
        <taxon>Dikarya</taxon>
        <taxon>Basidiomycota</taxon>
        <taxon>Pucciniomycotina</taxon>
        <taxon>Pucciniomycetes</taxon>
        <taxon>Pucciniales</taxon>
        <taxon>Pucciniaceae</taxon>
        <taxon>Puccinia</taxon>
    </lineage>
</organism>
<evidence type="ECO:0000313" key="10">
    <source>
        <dbReference type="EMBL" id="OAV91187.1"/>
    </source>
</evidence>
<dbReference type="AlphaFoldDB" id="A0A180GEP1"/>
<dbReference type="OrthoDB" id="3936150at2759"/>
<dbReference type="GO" id="GO:0022857">
    <property type="term" value="F:transmembrane transporter activity"/>
    <property type="evidence" value="ECO:0007669"/>
    <property type="project" value="InterPro"/>
</dbReference>
<feature type="transmembrane region" description="Helical" evidence="8">
    <location>
        <begin position="84"/>
        <end position="107"/>
    </location>
</feature>
<dbReference type="Proteomes" id="UP000005240">
    <property type="component" value="Unassembled WGS sequence"/>
</dbReference>
<evidence type="ECO:0000256" key="2">
    <source>
        <dbReference type="ARBA" id="ARBA00008335"/>
    </source>
</evidence>
<evidence type="ECO:0000259" key="9">
    <source>
        <dbReference type="PROSITE" id="PS50850"/>
    </source>
</evidence>
<evidence type="ECO:0000313" key="11">
    <source>
        <dbReference type="EnsemblFungi" id="PTTG_04704-t43_1-p1"/>
    </source>
</evidence>
<reference evidence="10" key="1">
    <citation type="submission" date="2009-11" db="EMBL/GenBank/DDBJ databases">
        <authorList>
            <consortium name="The Broad Institute Genome Sequencing Platform"/>
            <person name="Ward D."/>
            <person name="Feldgarden M."/>
            <person name="Earl A."/>
            <person name="Young S.K."/>
            <person name="Zeng Q."/>
            <person name="Koehrsen M."/>
            <person name="Alvarado L."/>
            <person name="Berlin A."/>
            <person name="Bochicchio J."/>
            <person name="Borenstein D."/>
            <person name="Chapman S.B."/>
            <person name="Chen Z."/>
            <person name="Engels R."/>
            <person name="Freedman E."/>
            <person name="Gellesch M."/>
            <person name="Goldberg J."/>
            <person name="Griggs A."/>
            <person name="Gujja S."/>
            <person name="Heilman E."/>
            <person name="Heiman D."/>
            <person name="Hepburn T."/>
            <person name="Howarth C."/>
            <person name="Jen D."/>
            <person name="Larson L."/>
            <person name="Lewis B."/>
            <person name="Mehta T."/>
            <person name="Park D."/>
            <person name="Pearson M."/>
            <person name="Roberts A."/>
            <person name="Saif S."/>
            <person name="Shea T."/>
            <person name="Shenoy N."/>
            <person name="Sisk P."/>
            <person name="Stolte C."/>
            <person name="Sykes S."/>
            <person name="Thomson T."/>
            <person name="Walk T."/>
            <person name="White J."/>
            <person name="Yandava C."/>
            <person name="Izard J."/>
            <person name="Baranova O.V."/>
            <person name="Blanton J.M."/>
            <person name="Tanner A.C."/>
            <person name="Dewhirst F.E."/>
            <person name="Haas B."/>
            <person name="Nusbaum C."/>
            <person name="Birren B."/>
        </authorList>
    </citation>
    <scope>NUCLEOTIDE SEQUENCE [LARGE SCALE GENOMIC DNA]</scope>
    <source>
        <strain evidence="10">1-1 BBBD Race 1</strain>
    </source>
</reference>
<dbReference type="InterPro" id="IPR020846">
    <property type="entry name" value="MFS_dom"/>
</dbReference>
<gene>
    <name evidence="10" type="ORF">PTTG_04704</name>
</gene>
<comment type="similarity">
    <text evidence="2">Belongs to the major facilitator superfamily.</text>
</comment>
<evidence type="ECO:0000256" key="5">
    <source>
        <dbReference type="ARBA" id="ARBA00022989"/>
    </source>
</evidence>
<keyword evidence="3" id="KW-0813">Transport</keyword>
<feature type="region of interest" description="Disordered" evidence="7">
    <location>
        <begin position="1"/>
        <end position="29"/>
    </location>
</feature>
<evidence type="ECO:0000256" key="1">
    <source>
        <dbReference type="ARBA" id="ARBA00004141"/>
    </source>
</evidence>
<evidence type="ECO:0000256" key="4">
    <source>
        <dbReference type="ARBA" id="ARBA00022692"/>
    </source>
</evidence>
<dbReference type="PANTHER" id="PTHR23511">
    <property type="entry name" value="SYNAPTIC VESICLE GLYCOPROTEIN 2"/>
    <property type="match status" value="1"/>
</dbReference>
<feature type="transmembrane region" description="Helical" evidence="8">
    <location>
        <begin position="248"/>
        <end position="270"/>
    </location>
</feature>
<feature type="compositionally biased region" description="Basic and acidic residues" evidence="7">
    <location>
        <begin position="18"/>
        <end position="29"/>
    </location>
</feature>
<dbReference type="SUPFAM" id="SSF103473">
    <property type="entry name" value="MFS general substrate transporter"/>
    <property type="match status" value="1"/>
</dbReference>
<dbReference type="CDD" id="cd17316">
    <property type="entry name" value="MFS_SV2_like"/>
    <property type="match status" value="1"/>
</dbReference>
<feature type="domain" description="Major facilitator superfamily (MFS) profile" evidence="9">
    <location>
        <begin position="84"/>
        <end position="539"/>
    </location>
</feature>
<dbReference type="VEuPathDB" id="FungiDB:PTTG_04704"/>
<proteinExistence type="inferred from homology"/>
<evidence type="ECO:0000256" key="7">
    <source>
        <dbReference type="SAM" id="MobiDB-lite"/>
    </source>
</evidence>
<dbReference type="EnsemblFungi" id="PTTG_04704-t43_1">
    <property type="protein sequence ID" value="PTTG_04704-t43_1-p1"/>
    <property type="gene ID" value="PTTG_04704"/>
</dbReference>
<reference evidence="11 12" key="3">
    <citation type="journal article" date="2017" name="G3 (Bethesda)">
        <title>Comparative analysis highlights variable genome content of wheat rusts and divergence of the mating loci.</title>
        <authorList>
            <person name="Cuomo C.A."/>
            <person name="Bakkeren G."/>
            <person name="Khalil H.B."/>
            <person name="Panwar V."/>
            <person name="Joly D."/>
            <person name="Linning R."/>
            <person name="Sakthikumar S."/>
            <person name="Song X."/>
            <person name="Adiconis X."/>
            <person name="Fan L."/>
            <person name="Goldberg J.M."/>
            <person name="Levin J.Z."/>
            <person name="Young S."/>
            <person name="Zeng Q."/>
            <person name="Anikster Y."/>
            <person name="Bruce M."/>
            <person name="Wang M."/>
            <person name="Yin C."/>
            <person name="McCallum B."/>
            <person name="Szabo L.J."/>
            <person name="Hulbert S."/>
            <person name="Chen X."/>
            <person name="Fellers J.P."/>
        </authorList>
    </citation>
    <scope>NUCLEOTIDE SEQUENCE</scope>
    <source>
        <strain evidence="11">isolate 1-1 / race 1 (BBBD)</strain>
        <strain evidence="12">Isolate 1-1 / race 1 (BBBD)</strain>
    </source>
</reference>
<keyword evidence="6 8" id="KW-0472">Membrane</keyword>
<name>A0A180GEP1_PUCT1</name>
<dbReference type="GO" id="GO:0016020">
    <property type="term" value="C:membrane"/>
    <property type="evidence" value="ECO:0007669"/>
    <property type="project" value="UniProtKB-SubCell"/>
</dbReference>
<keyword evidence="4 8" id="KW-0812">Transmembrane</keyword>
<keyword evidence="5 8" id="KW-1133">Transmembrane helix</keyword>
<dbReference type="Pfam" id="PF07690">
    <property type="entry name" value="MFS_1"/>
    <property type="match status" value="1"/>
</dbReference>
<dbReference type="STRING" id="630390.A0A180GEP1"/>
<dbReference type="InterPro" id="IPR011701">
    <property type="entry name" value="MFS"/>
</dbReference>
<comment type="subcellular location">
    <subcellularLocation>
        <location evidence="1">Membrane</location>
        <topology evidence="1">Multi-pass membrane protein</topology>
    </subcellularLocation>
</comment>
<evidence type="ECO:0000256" key="8">
    <source>
        <dbReference type="SAM" id="Phobius"/>
    </source>
</evidence>
<dbReference type="PROSITE" id="PS50850">
    <property type="entry name" value="MFS"/>
    <property type="match status" value="1"/>
</dbReference>
<feature type="transmembrane region" description="Helical" evidence="8">
    <location>
        <begin position="353"/>
        <end position="379"/>
    </location>
</feature>
<evidence type="ECO:0000313" key="12">
    <source>
        <dbReference type="Proteomes" id="UP000005240"/>
    </source>
</evidence>
<feature type="transmembrane region" description="Helical" evidence="8">
    <location>
        <begin position="400"/>
        <end position="418"/>
    </location>
</feature>
<dbReference type="Gene3D" id="1.20.1250.20">
    <property type="entry name" value="MFS general substrate transporter like domains"/>
    <property type="match status" value="1"/>
</dbReference>
<evidence type="ECO:0000256" key="3">
    <source>
        <dbReference type="ARBA" id="ARBA00022448"/>
    </source>
</evidence>
<feature type="transmembrane region" description="Helical" evidence="8">
    <location>
        <begin position="430"/>
        <end position="447"/>
    </location>
</feature>
<evidence type="ECO:0000256" key="6">
    <source>
        <dbReference type="ARBA" id="ARBA00023136"/>
    </source>
</evidence>
<feature type="transmembrane region" description="Helical" evidence="8">
    <location>
        <begin position="119"/>
        <end position="139"/>
    </location>
</feature>
<feature type="transmembrane region" description="Helical" evidence="8">
    <location>
        <begin position="454"/>
        <end position="475"/>
    </location>
</feature>
<feature type="transmembrane region" description="Helical" evidence="8">
    <location>
        <begin position="151"/>
        <end position="179"/>
    </location>
</feature>
<accession>A0A180GEP1</accession>
<dbReference type="EMBL" id="ADAS02000085">
    <property type="protein sequence ID" value="OAV91187.1"/>
    <property type="molecule type" value="Genomic_DNA"/>
</dbReference>
<dbReference type="PANTHER" id="PTHR23511:SF12">
    <property type="entry name" value="TRANSPORTER, PUTATIVE (AFU_ORTHOLOGUE AFUA_7G01740)-RELATED"/>
    <property type="match status" value="1"/>
</dbReference>
<feature type="transmembrane region" description="Helical" evidence="8">
    <location>
        <begin position="204"/>
        <end position="228"/>
    </location>
</feature>
<dbReference type="InterPro" id="IPR036259">
    <property type="entry name" value="MFS_trans_sf"/>
</dbReference>
<dbReference type="FunFam" id="1.20.1250.20:FF:000171">
    <property type="entry name" value="MFS general substrate transporter"/>
    <property type="match status" value="1"/>
</dbReference>
<protein>
    <submittedName>
        <fullName evidence="11">MFS domain-containing protein</fullName>
    </submittedName>
</protein>
<feature type="transmembrane region" description="Helical" evidence="8">
    <location>
        <begin position="487"/>
        <end position="508"/>
    </location>
</feature>
<reference evidence="11" key="4">
    <citation type="submission" date="2025-05" db="UniProtKB">
        <authorList>
            <consortium name="EnsemblFungi"/>
        </authorList>
    </citation>
    <scope>IDENTIFICATION</scope>
    <source>
        <strain evidence="11">isolate 1-1 / race 1 (BBBD)</strain>
    </source>
</reference>
<feature type="transmembrane region" description="Helical" evidence="8">
    <location>
        <begin position="515"/>
        <end position="534"/>
    </location>
</feature>